<name>A0A177LSC4_METMH</name>
<dbReference type="Proteomes" id="UP000078090">
    <property type="component" value="Unassembled WGS sequence"/>
</dbReference>
<dbReference type="PANTHER" id="PTHR43968">
    <property type="match status" value="1"/>
</dbReference>
<sequence>MITLYGLAISNYYNKIKFALMEKDIAFIEEFTPPSQSEDLLQRSPLGKIPFIKTSDGYLSESQAILEYLEDAFPEHPLYPADAYERGKCREFIQHLELNVELIARRLYGEALFGNTASQETKDEVRTKLDTGLKGLAKLLKLSPYALGDSFSTADIVAWPHLQLVGFATQKIYGENLVTTHIPGIEAYIQLIESRPHAQIVSADRAKALEAFFSSK</sequence>
<keyword evidence="3" id="KW-0808">Transferase</keyword>
<dbReference type="PROSITE" id="PS50405">
    <property type="entry name" value="GST_CTER"/>
    <property type="match status" value="1"/>
</dbReference>
<evidence type="ECO:0000259" key="1">
    <source>
        <dbReference type="PROSITE" id="PS50404"/>
    </source>
</evidence>
<dbReference type="Gene3D" id="1.20.1050.10">
    <property type="match status" value="1"/>
</dbReference>
<dbReference type="CDD" id="cd00570">
    <property type="entry name" value="GST_N_family"/>
    <property type="match status" value="1"/>
</dbReference>
<proteinExistence type="predicted"/>
<comment type="caution">
    <text evidence="3">The sequence shown here is derived from an EMBL/GenBank/DDBJ whole genome shotgun (WGS) entry which is preliminary data.</text>
</comment>
<dbReference type="SUPFAM" id="SSF52833">
    <property type="entry name" value="Thioredoxin-like"/>
    <property type="match status" value="1"/>
</dbReference>
<dbReference type="GO" id="GO:0016740">
    <property type="term" value="F:transferase activity"/>
    <property type="evidence" value="ECO:0007669"/>
    <property type="project" value="UniProtKB-KW"/>
</dbReference>
<accession>A0A177LSC4</accession>
<dbReference type="GO" id="GO:0005737">
    <property type="term" value="C:cytoplasm"/>
    <property type="evidence" value="ECO:0007669"/>
    <property type="project" value="TreeGrafter"/>
</dbReference>
<organism evidence="3 4">
    <name type="scientific">Methylomonas methanica</name>
    <dbReference type="NCBI Taxonomy" id="421"/>
    <lineage>
        <taxon>Bacteria</taxon>
        <taxon>Pseudomonadati</taxon>
        <taxon>Pseudomonadota</taxon>
        <taxon>Gammaproteobacteria</taxon>
        <taxon>Methylococcales</taxon>
        <taxon>Methylococcaceae</taxon>
        <taxon>Methylomonas</taxon>
    </lineage>
</organism>
<dbReference type="PANTHER" id="PTHR43968:SF6">
    <property type="entry name" value="GLUTATHIONE S-TRANSFERASE OMEGA"/>
    <property type="match status" value="1"/>
</dbReference>
<dbReference type="InterPro" id="IPR004045">
    <property type="entry name" value="Glutathione_S-Trfase_N"/>
</dbReference>
<feature type="domain" description="GST N-terminal" evidence="1">
    <location>
        <begin position="1"/>
        <end position="77"/>
    </location>
</feature>
<dbReference type="Pfam" id="PF13417">
    <property type="entry name" value="GST_N_3"/>
    <property type="match status" value="1"/>
</dbReference>
<protein>
    <submittedName>
        <fullName evidence="3">Glutathione S-transferase</fullName>
    </submittedName>
</protein>
<evidence type="ECO:0000313" key="3">
    <source>
        <dbReference type="EMBL" id="OAH96415.1"/>
    </source>
</evidence>
<dbReference type="SFLD" id="SFLDS00019">
    <property type="entry name" value="Glutathione_Transferase_(cytos"/>
    <property type="match status" value="1"/>
</dbReference>
<dbReference type="OrthoDB" id="5242791at2"/>
<dbReference type="RefSeq" id="WP_064010782.1">
    <property type="nucleotide sequence ID" value="NZ_LUUG01000133.1"/>
</dbReference>
<reference evidence="3 4" key="1">
    <citation type="submission" date="2016-03" db="EMBL/GenBank/DDBJ databases">
        <authorList>
            <person name="Ploux O."/>
        </authorList>
    </citation>
    <scope>NUCLEOTIDE SEQUENCE [LARGE SCALE GENOMIC DNA]</scope>
    <source>
        <strain evidence="3 4">R-45363</strain>
    </source>
</reference>
<dbReference type="InterPro" id="IPR050983">
    <property type="entry name" value="GST_Omega/HSP26"/>
</dbReference>
<dbReference type="Pfam" id="PF13410">
    <property type="entry name" value="GST_C_2"/>
    <property type="match status" value="1"/>
</dbReference>
<dbReference type="SUPFAM" id="SSF47616">
    <property type="entry name" value="GST C-terminal domain-like"/>
    <property type="match status" value="1"/>
</dbReference>
<dbReference type="EMBL" id="LUUG01000133">
    <property type="protein sequence ID" value="OAH96415.1"/>
    <property type="molecule type" value="Genomic_DNA"/>
</dbReference>
<feature type="domain" description="GST C-terminal" evidence="2">
    <location>
        <begin position="82"/>
        <end position="213"/>
    </location>
</feature>
<dbReference type="InterPro" id="IPR036249">
    <property type="entry name" value="Thioredoxin-like_sf"/>
</dbReference>
<evidence type="ECO:0000259" key="2">
    <source>
        <dbReference type="PROSITE" id="PS50405"/>
    </source>
</evidence>
<dbReference type="InterPro" id="IPR010987">
    <property type="entry name" value="Glutathione-S-Trfase_C-like"/>
</dbReference>
<dbReference type="SFLD" id="SFLDG00358">
    <property type="entry name" value="Main_(cytGST)"/>
    <property type="match status" value="1"/>
</dbReference>
<dbReference type="PROSITE" id="PS50404">
    <property type="entry name" value="GST_NTER"/>
    <property type="match status" value="1"/>
</dbReference>
<evidence type="ECO:0000313" key="4">
    <source>
        <dbReference type="Proteomes" id="UP000078090"/>
    </source>
</evidence>
<dbReference type="InterPro" id="IPR040079">
    <property type="entry name" value="Glutathione_S-Trfase"/>
</dbReference>
<dbReference type="Gene3D" id="3.40.30.10">
    <property type="entry name" value="Glutaredoxin"/>
    <property type="match status" value="1"/>
</dbReference>
<dbReference type="InterPro" id="IPR036282">
    <property type="entry name" value="Glutathione-S-Trfase_C_sf"/>
</dbReference>
<gene>
    <name evidence="3" type="ORF">A1332_22630</name>
</gene>
<dbReference type="AlphaFoldDB" id="A0A177LSC4"/>